<reference evidence="3" key="1">
    <citation type="journal article" date="2014" name="Front. Microbiol.">
        <title>High frequency of phylogenetically diverse reductive dehalogenase-homologous genes in deep subseafloor sedimentary metagenomes.</title>
        <authorList>
            <person name="Kawai M."/>
            <person name="Futagami T."/>
            <person name="Toyoda A."/>
            <person name="Takaki Y."/>
            <person name="Nishi S."/>
            <person name="Hori S."/>
            <person name="Arai W."/>
            <person name="Tsubouchi T."/>
            <person name="Morono Y."/>
            <person name="Uchiyama I."/>
            <person name="Ito T."/>
            <person name="Fujiyama A."/>
            <person name="Inagaki F."/>
            <person name="Takami H."/>
        </authorList>
    </citation>
    <scope>NUCLEOTIDE SEQUENCE</scope>
    <source>
        <strain evidence="3">Expedition CK06-06</strain>
    </source>
</reference>
<keyword evidence="1" id="KW-1133">Transmembrane helix</keyword>
<dbReference type="EMBL" id="BARS01037580">
    <property type="protein sequence ID" value="GAG14377.1"/>
    <property type="molecule type" value="Genomic_DNA"/>
</dbReference>
<feature type="transmembrane region" description="Helical" evidence="1">
    <location>
        <begin position="70"/>
        <end position="92"/>
    </location>
</feature>
<organism evidence="3">
    <name type="scientific">marine sediment metagenome</name>
    <dbReference type="NCBI Taxonomy" id="412755"/>
    <lineage>
        <taxon>unclassified sequences</taxon>
        <taxon>metagenomes</taxon>
        <taxon>ecological metagenomes</taxon>
    </lineage>
</organism>
<name>X0VTA4_9ZZZZ</name>
<protein>
    <recommendedName>
        <fullName evidence="2">Cytochrome c assembly protein domain-containing protein</fullName>
    </recommendedName>
</protein>
<evidence type="ECO:0000313" key="3">
    <source>
        <dbReference type="EMBL" id="GAG14377.1"/>
    </source>
</evidence>
<comment type="caution">
    <text evidence="3">The sequence shown here is derived from an EMBL/GenBank/DDBJ whole genome shotgun (WGS) entry which is preliminary data.</text>
</comment>
<feature type="non-terminal residue" evidence="3">
    <location>
        <position position="1"/>
    </location>
</feature>
<proteinExistence type="predicted"/>
<keyword evidence="1" id="KW-0812">Transmembrane</keyword>
<keyword evidence="1" id="KW-0472">Membrane</keyword>
<dbReference type="Pfam" id="PF01578">
    <property type="entry name" value="Cytochrom_C_asm"/>
    <property type="match status" value="1"/>
</dbReference>
<feature type="transmembrane region" description="Helical" evidence="1">
    <location>
        <begin position="163"/>
        <end position="183"/>
    </location>
</feature>
<dbReference type="InterPro" id="IPR052372">
    <property type="entry name" value="YpjD/HemX"/>
</dbReference>
<feature type="transmembrane region" description="Helical" evidence="1">
    <location>
        <begin position="12"/>
        <end position="32"/>
    </location>
</feature>
<feature type="transmembrane region" description="Helical" evidence="1">
    <location>
        <begin position="230"/>
        <end position="251"/>
    </location>
</feature>
<evidence type="ECO:0000259" key="2">
    <source>
        <dbReference type="Pfam" id="PF01578"/>
    </source>
</evidence>
<gene>
    <name evidence="3" type="ORF">S01H1_57613</name>
</gene>
<feature type="domain" description="Cytochrome c assembly protein" evidence="2">
    <location>
        <begin position="43"/>
        <end position="242"/>
    </location>
</feature>
<dbReference type="InterPro" id="IPR002541">
    <property type="entry name" value="Cyt_c_assembly"/>
</dbReference>
<dbReference type="PANTHER" id="PTHR38034:SF1">
    <property type="entry name" value="INNER MEMBRANE PROTEIN YPJD"/>
    <property type="match status" value="1"/>
</dbReference>
<dbReference type="GO" id="GO:0020037">
    <property type="term" value="F:heme binding"/>
    <property type="evidence" value="ECO:0007669"/>
    <property type="project" value="InterPro"/>
</dbReference>
<sequence>AFFLRTRMHSRSPWIPVVAVLHGVFLIFRGIHLKHPPLTSGYEILSLVALSCTVVYYAGELVSKDRRTGVFVFLAVFLLQYTSSVFSQGEIVGGGRIEAGPEVAYAWQRTHVAAATFAYTALAFAALHGTLYLIGRRNLKQHRFGLLLDRLPPLELLGKSSRYALLAGFVFMTVSIASGTIFFSQARSAHPGAAMDLKVALKIVMGSAAWLIFGTAVVGGLIGKWSDARLSYIATGGFLVIVALFIASLALS</sequence>
<feature type="transmembrane region" description="Helical" evidence="1">
    <location>
        <begin position="203"/>
        <end position="223"/>
    </location>
</feature>
<feature type="transmembrane region" description="Helical" evidence="1">
    <location>
        <begin position="112"/>
        <end position="134"/>
    </location>
</feature>
<dbReference type="AlphaFoldDB" id="X0VTA4"/>
<feature type="transmembrane region" description="Helical" evidence="1">
    <location>
        <begin position="38"/>
        <end position="58"/>
    </location>
</feature>
<dbReference type="GO" id="GO:0017004">
    <property type="term" value="P:cytochrome complex assembly"/>
    <property type="evidence" value="ECO:0007669"/>
    <property type="project" value="InterPro"/>
</dbReference>
<accession>X0VTA4</accession>
<dbReference type="PANTHER" id="PTHR38034">
    <property type="entry name" value="INNER MEMBRANE PROTEIN YPJD"/>
    <property type="match status" value="1"/>
</dbReference>
<evidence type="ECO:0000256" key="1">
    <source>
        <dbReference type="SAM" id="Phobius"/>
    </source>
</evidence>